<gene>
    <name evidence="1" type="ORF">CEXT_489961</name>
</gene>
<accession>A0AAV4Y243</accession>
<keyword evidence="2" id="KW-1185">Reference proteome</keyword>
<sequence length="76" mass="8791">MKTPPQVTTCNWRDVQEWMSNEANAEMLDGMEFAFKNGVLKCCLSPPKTNKLDSGVQNSWWVVSLYGLLHLRFRIE</sequence>
<protein>
    <submittedName>
        <fullName evidence="1">Uncharacterized protein</fullName>
    </submittedName>
</protein>
<dbReference type="EMBL" id="BPLR01001138">
    <property type="protein sequence ID" value="GIZ00234.1"/>
    <property type="molecule type" value="Genomic_DNA"/>
</dbReference>
<evidence type="ECO:0000313" key="1">
    <source>
        <dbReference type="EMBL" id="GIZ00234.1"/>
    </source>
</evidence>
<name>A0AAV4Y243_CAEEX</name>
<proteinExistence type="predicted"/>
<comment type="caution">
    <text evidence="1">The sequence shown here is derived from an EMBL/GenBank/DDBJ whole genome shotgun (WGS) entry which is preliminary data.</text>
</comment>
<organism evidence="1 2">
    <name type="scientific">Caerostris extrusa</name>
    <name type="common">Bark spider</name>
    <name type="synonym">Caerostris bankana</name>
    <dbReference type="NCBI Taxonomy" id="172846"/>
    <lineage>
        <taxon>Eukaryota</taxon>
        <taxon>Metazoa</taxon>
        <taxon>Ecdysozoa</taxon>
        <taxon>Arthropoda</taxon>
        <taxon>Chelicerata</taxon>
        <taxon>Arachnida</taxon>
        <taxon>Araneae</taxon>
        <taxon>Araneomorphae</taxon>
        <taxon>Entelegynae</taxon>
        <taxon>Araneoidea</taxon>
        <taxon>Araneidae</taxon>
        <taxon>Caerostris</taxon>
    </lineage>
</organism>
<evidence type="ECO:0000313" key="2">
    <source>
        <dbReference type="Proteomes" id="UP001054945"/>
    </source>
</evidence>
<reference evidence="1 2" key="1">
    <citation type="submission" date="2021-06" db="EMBL/GenBank/DDBJ databases">
        <title>Caerostris extrusa draft genome.</title>
        <authorList>
            <person name="Kono N."/>
            <person name="Arakawa K."/>
        </authorList>
    </citation>
    <scope>NUCLEOTIDE SEQUENCE [LARGE SCALE GENOMIC DNA]</scope>
</reference>
<dbReference type="Proteomes" id="UP001054945">
    <property type="component" value="Unassembled WGS sequence"/>
</dbReference>
<dbReference type="AlphaFoldDB" id="A0AAV4Y243"/>